<dbReference type="Gene3D" id="3.80.10.10">
    <property type="entry name" value="Ribonuclease Inhibitor"/>
    <property type="match status" value="1"/>
</dbReference>
<dbReference type="EMBL" id="FUXE01000004">
    <property type="protein sequence ID" value="SJZ58668.1"/>
    <property type="molecule type" value="Genomic_DNA"/>
</dbReference>
<dbReference type="SUPFAM" id="SSF52058">
    <property type="entry name" value="L domain-like"/>
    <property type="match status" value="1"/>
</dbReference>
<dbReference type="PROSITE" id="PS51257">
    <property type="entry name" value="PROKAR_LIPOPROTEIN"/>
    <property type="match status" value="1"/>
</dbReference>
<dbReference type="InterPro" id="IPR052574">
    <property type="entry name" value="CDIRP"/>
</dbReference>
<dbReference type="InterPro" id="IPR032675">
    <property type="entry name" value="LRR_dom_sf"/>
</dbReference>
<evidence type="ECO:0000256" key="1">
    <source>
        <dbReference type="ARBA" id="ARBA00022614"/>
    </source>
</evidence>
<dbReference type="Proteomes" id="UP000190121">
    <property type="component" value="Unassembled WGS sequence"/>
</dbReference>
<keyword evidence="2" id="KW-0677">Repeat</keyword>
<organism evidence="3 4">
    <name type="scientific">Porphyromonas circumdentaria</name>
    <dbReference type="NCBI Taxonomy" id="29524"/>
    <lineage>
        <taxon>Bacteria</taxon>
        <taxon>Pseudomonadati</taxon>
        <taxon>Bacteroidota</taxon>
        <taxon>Bacteroidia</taxon>
        <taxon>Bacteroidales</taxon>
        <taxon>Porphyromonadaceae</taxon>
        <taxon>Porphyromonas</taxon>
    </lineage>
</organism>
<dbReference type="GO" id="GO:0035591">
    <property type="term" value="F:signaling adaptor activity"/>
    <property type="evidence" value="ECO:0007669"/>
    <property type="project" value="TreeGrafter"/>
</dbReference>
<dbReference type="AlphaFoldDB" id="A0A1T4LVZ0"/>
<sequence length="426" mass="48185">MKHVILKGIGAPFFAGIVFLLVTTSCCLRSTQEPDPIVDPILIPGEEEVRDNIITIVTEKPVGSTLAFTYKVDESVNFPFEVEEGLKEGVWTEKGGRHYWVYTVTQPIIKLKGPITVLDLSTRTDADLNELEESNRIKSIVVSPTTFLKSLIYNNSHLTEKPTLEYVNVSKAPNLAYLLVPHSKLTSLDVTQNRKLYSFYCNDNQLTDLDLSQNALLNTLSVSNNPLKRIDVRHMTRLNVLECHSCELAALDLTHNRELSHIDVRWNALTTLDVRNNRNLQTLTASVNRLQTIYLGEHPHLSILELDDNQLTHLDLSGLPVLRSLYCYRNQLSKLDLSHSSKLFHVACFENKIVGKSMTQMVASLPIRGEKSKIAIVNPLAERELNSCLKSDVAIATERNWTCYQVAKTFDWDFNFYTHGAVYEGK</sequence>
<gene>
    <name evidence="3" type="ORF">SAMN02745171_00544</name>
</gene>
<dbReference type="STRING" id="29524.SAMN02745171_00544"/>
<evidence type="ECO:0000256" key="2">
    <source>
        <dbReference type="ARBA" id="ARBA00022737"/>
    </source>
</evidence>
<dbReference type="OrthoDB" id="8901262at2"/>
<evidence type="ECO:0000313" key="4">
    <source>
        <dbReference type="Proteomes" id="UP000190121"/>
    </source>
</evidence>
<reference evidence="4" key="1">
    <citation type="submission" date="2017-02" db="EMBL/GenBank/DDBJ databases">
        <authorList>
            <person name="Varghese N."/>
            <person name="Submissions S."/>
        </authorList>
    </citation>
    <scope>NUCLEOTIDE SEQUENCE [LARGE SCALE GENOMIC DNA]</scope>
    <source>
        <strain evidence="4">ATCC 51356</strain>
    </source>
</reference>
<keyword evidence="1" id="KW-0433">Leucine-rich repeat</keyword>
<dbReference type="RefSeq" id="WP_143742591.1">
    <property type="nucleotide sequence ID" value="NZ_FUXE01000004.1"/>
</dbReference>
<dbReference type="PANTHER" id="PTHR47566">
    <property type="match status" value="1"/>
</dbReference>
<keyword evidence="4" id="KW-1185">Reference proteome</keyword>
<proteinExistence type="predicted"/>
<accession>A0A1T4LVZ0</accession>
<protein>
    <submittedName>
        <fullName evidence="3">Leucine-rich repeat (LRR) protein</fullName>
    </submittedName>
</protein>
<evidence type="ECO:0000313" key="3">
    <source>
        <dbReference type="EMBL" id="SJZ58668.1"/>
    </source>
</evidence>
<dbReference type="PANTHER" id="PTHR47566:SF1">
    <property type="entry name" value="PROTEIN NUD1"/>
    <property type="match status" value="1"/>
</dbReference>
<name>A0A1T4LVZ0_9PORP</name>